<evidence type="ECO:0008006" key="4">
    <source>
        <dbReference type="Google" id="ProtNLM"/>
    </source>
</evidence>
<keyword evidence="1" id="KW-0175">Coiled coil</keyword>
<name>A0ABW2PTD3_9BACL</name>
<evidence type="ECO:0000313" key="2">
    <source>
        <dbReference type="EMBL" id="MFC7392672.1"/>
    </source>
</evidence>
<evidence type="ECO:0000313" key="3">
    <source>
        <dbReference type="Proteomes" id="UP001596505"/>
    </source>
</evidence>
<reference evidence="3" key="1">
    <citation type="journal article" date="2019" name="Int. J. Syst. Evol. Microbiol.">
        <title>The Global Catalogue of Microorganisms (GCM) 10K type strain sequencing project: providing services to taxonomists for standard genome sequencing and annotation.</title>
        <authorList>
            <consortium name="The Broad Institute Genomics Platform"/>
            <consortium name="The Broad Institute Genome Sequencing Center for Infectious Disease"/>
            <person name="Wu L."/>
            <person name="Ma J."/>
        </authorList>
    </citation>
    <scope>NUCLEOTIDE SEQUENCE [LARGE SCALE GENOMIC DNA]</scope>
    <source>
        <strain evidence="3">CGMCC 1.16305</strain>
    </source>
</reference>
<proteinExistence type="predicted"/>
<protein>
    <recommendedName>
        <fullName evidence="4">YgaB-like protein</fullName>
    </recommendedName>
</protein>
<keyword evidence="3" id="KW-1185">Reference proteome</keyword>
<dbReference type="RefSeq" id="WP_380965065.1">
    <property type="nucleotide sequence ID" value="NZ_JBHTCO010000005.1"/>
</dbReference>
<comment type="caution">
    <text evidence="2">The sequence shown here is derived from an EMBL/GenBank/DDBJ whole genome shotgun (WGS) entry which is preliminary data.</text>
</comment>
<sequence length="106" mass="12718">MKTKKHIEETSYGLSRKELDVRMDFLEVKMDQLEKKISNKADEIVSMQILHHRQELENIYYMIHQIDQQIRLIDRELTRFTKLNGIFPLPNMKNRHLPVLKELVGS</sequence>
<dbReference type="Proteomes" id="UP001596505">
    <property type="component" value="Unassembled WGS sequence"/>
</dbReference>
<feature type="coiled-coil region" evidence="1">
    <location>
        <begin position="16"/>
        <end position="50"/>
    </location>
</feature>
<gene>
    <name evidence="2" type="ORF">ACFQRG_06700</name>
</gene>
<dbReference type="EMBL" id="JBHTCO010000005">
    <property type="protein sequence ID" value="MFC7392672.1"/>
    <property type="molecule type" value="Genomic_DNA"/>
</dbReference>
<organism evidence="2 3">
    <name type="scientific">Scopulibacillus cellulosilyticus</name>
    <dbReference type="NCBI Taxonomy" id="2665665"/>
    <lineage>
        <taxon>Bacteria</taxon>
        <taxon>Bacillati</taxon>
        <taxon>Bacillota</taxon>
        <taxon>Bacilli</taxon>
        <taxon>Bacillales</taxon>
        <taxon>Sporolactobacillaceae</taxon>
        <taxon>Scopulibacillus</taxon>
    </lineage>
</organism>
<accession>A0ABW2PTD3</accession>
<evidence type="ECO:0000256" key="1">
    <source>
        <dbReference type="SAM" id="Coils"/>
    </source>
</evidence>